<organism evidence="2 3">
    <name type="scientific">Psylliodes chrysocephalus</name>
    <dbReference type="NCBI Taxonomy" id="3402493"/>
    <lineage>
        <taxon>Eukaryota</taxon>
        <taxon>Metazoa</taxon>
        <taxon>Ecdysozoa</taxon>
        <taxon>Arthropoda</taxon>
        <taxon>Hexapoda</taxon>
        <taxon>Insecta</taxon>
        <taxon>Pterygota</taxon>
        <taxon>Neoptera</taxon>
        <taxon>Endopterygota</taxon>
        <taxon>Coleoptera</taxon>
        <taxon>Polyphaga</taxon>
        <taxon>Cucujiformia</taxon>
        <taxon>Chrysomeloidea</taxon>
        <taxon>Chrysomelidae</taxon>
        <taxon>Galerucinae</taxon>
        <taxon>Alticini</taxon>
        <taxon>Psylliodes</taxon>
    </lineage>
</organism>
<dbReference type="InterPro" id="IPR007858">
    <property type="entry name" value="Dpy-30_motif"/>
</dbReference>
<evidence type="ECO:0000313" key="3">
    <source>
        <dbReference type="Proteomes" id="UP001153636"/>
    </source>
</evidence>
<sequence length="158" mass="17960">MSDNPSDEFTASISSEDLSNAASEELDEDSRERHTFFQTRSLTEDQIASCLMAITGSPTLIKLVKKHGVALPKLHHTDLLSLPKKTYLEYTILPILVNAVKHIIKTRPQKAISCLAAYLMKHRHQYEDDRWENKHQTFNVANVANVCSKYVVKQKAHD</sequence>
<proteinExistence type="predicted"/>
<accession>A0A9P0GNU9</accession>
<dbReference type="EMBL" id="OV651821">
    <property type="protein sequence ID" value="CAH1115718.1"/>
    <property type="molecule type" value="Genomic_DNA"/>
</dbReference>
<evidence type="ECO:0000313" key="2">
    <source>
        <dbReference type="EMBL" id="CAH1115718.1"/>
    </source>
</evidence>
<dbReference type="Gene3D" id="1.20.890.10">
    <property type="entry name" value="cAMP-dependent protein kinase regulatory subunit, dimerization-anchoring domain"/>
    <property type="match status" value="1"/>
</dbReference>
<dbReference type="OrthoDB" id="417678at2759"/>
<evidence type="ECO:0000256" key="1">
    <source>
        <dbReference type="SAM" id="MobiDB-lite"/>
    </source>
</evidence>
<dbReference type="AlphaFoldDB" id="A0A9P0GNU9"/>
<protein>
    <submittedName>
        <fullName evidence="2">Uncharacterized protein</fullName>
    </submittedName>
</protein>
<keyword evidence="3" id="KW-1185">Reference proteome</keyword>
<feature type="region of interest" description="Disordered" evidence="1">
    <location>
        <begin position="1"/>
        <end position="31"/>
    </location>
</feature>
<gene>
    <name evidence="2" type="ORF">PSYICH_LOCUS14984</name>
</gene>
<dbReference type="Proteomes" id="UP001153636">
    <property type="component" value="Chromosome 9"/>
</dbReference>
<name>A0A9P0GNU9_9CUCU</name>
<reference evidence="2" key="1">
    <citation type="submission" date="2022-01" db="EMBL/GenBank/DDBJ databases">
        <authorList>
            <person name="King R."/>
        </authorList>
    </citation>
    <scope>NUCLEOTIDE SEQUENCE</scope>
</reference>
<dbReference type="Pfam" id="PF05186">
    <property type="entry name" value="Dpy-30"/>
    <property type="match status" value="1"/>
</dbReference>
<feature type="compositionally biased region" description="Polar residues" evidence="1">
    <location>
        <begin position="1"/>
        <end position="22"/>
    </location>
</feature>